<dbReference type="HOGENOM" id="CLU_000445_44_1_11"/>
<evidence type="ECO:0000313" key="2">
    <source>
        <dbReference type="EMBL" id="AGZ41769.1"/>
    </source>
</evidence>
<dbReference type="OrthoDB" id="4265717at2"/>
<gene>
    <name evidence="2" type="ORF">AFR_17455</name>
</gene>
<dbReference type="KEGG" id="afs:AFR_17455"/>
<name>U5VY04_9ACTN</name>
<dbReference type="Proteomes" id="UP000017746">
    <property type="component" value="Chromosome"/>
</dbReference>
<evidence type="ECO:0000259" key="1">
    <source>
        <dbReference type="Pfam" id="PF01965"/>
    </source>
</evidence>
<dbReference type="RefSeq" id="WP_023362012.1">
    <property type="nucleotide sequence ID" value="NC_022657.1"/>
</dbReference>
<dbReference type="STRING" id="1246995.AFR_17455"/>
<dbReference type="AlphaFoldDB" id="U5VY04"/>
<feature type="domain" description="DJ-1/PfpI" evidence="1">
    <location>
        <begin position="101"/>
        <end position="183"/>
    </location>
</feature>
<dbReference type="EMBL" id="CP006272">
    <property type="protein sequence ID" value="AGZ41769.1"/>
    <property type="molecule type" value="Genomic_DNA"/>
</dbReference>
<organism evidence="2 3">
    <name type="scientific">Actinoplanes friuliensis DSM 7358</name>
    <dbReference type="NCBI Taxonomy" id="1246995"/>
    <lineage>
        <taxon>Bacteria</taxon>
        <taxon>Bacillati</taxon>
        <taxon>Actinomycetota</taxon>
        <taxon>Actinomycetes</taxon>
        <taxon>Micromonosporales</taxon>
        <taxon>Micromonosporaceae</taxon>
        <taxon>Actinoplanes</taxon>
    </lineage>
</organism>
<proteinExistence type="predicted"/>
<dbReference type="InterPro" id="IPR029062">
    <property type="entry name" value="Class_I_gatase-like"/>
</dbReference>
<dbReference type="InterPro" id="IPR052158">
    <property type="entry name" value="INH-QAR"/>
</dbReference>
<dbReference type="eggNOG" id="COG0693">
    <property type="taxonomic scope" value="Bacteria"/>
</dbReference>
<dbReference type="GO" id="GO:0006355">
    <property type="term" value="P:regulation of DNA-templated transcription"/>
    <property type="evidence" value="ECO:0007669"/>
    <property type="project" value="TreeGrafter"/>
</dbReference>
<evidence type="ECO:0000313" key="3">
    <source>
        <dbReference type="Proteomes" id="UP000017746"/>
    </source>
</evidence>
<protein>
    <submittedName>
        <fullName evidence="2">ThiJ/PfpI domain-containing protein</fullName>
    </submittedName>
</protein>
<dbReference type="SUPFAM" id="SSF52317">
    <property type="entry name" value="Class I glutamine amidotransferase-like"/>
    <property type="match status" value="1"/>
</dbReference>
<dbReference type="PANTHER" id="PTHR43130">
    <property type="entry name" value="ARAC-FAMILY TRANSCRIPTIONAL REGULATOR"/>
    <property type="match status" value="1"/>
</dbReference>
<dbReference type="Gene3D" id="3.40.50.880">
    <property type="match status" value="1"/>
</dbReference>
<accession>U5VY04</accession>
<reference evidence="2 3" key="1">
    <citation type="journal article" date="2014" name="J. Biotechnol.">
        <title>Complete genome sequence of the actinobacterium Actinoplanes friuliensis HAG 010964, producer of the lipopeptide antibiotic friulimycin.</title>
        <authorList>
            <person name="Ruckert C."/>
            <person name="Szczepanowski R."/>
            <person name="Albersmeier A."/>
            <person name="Goesmann A."/>
            <person name="Fischer N."/>
            <person name="Steinkamper A."/>
            <person name="Puhler A."/>
            <person name="Biener R."/>
            <person name="Schwartz D."/>
            <person name="Kalinowski J."/>
        </authorList>
    </citation>
    <scope>NUCLEOTIDE SEQUENCE [LARGE SCALE GENOMIC DNA]</scope>
    <source>
        <strain evidence="2 3">DSM 7358</strain>
    </source>
</reference>
<dbReference type="PATRIC" id="fig|1246995.3.peg.3539"/>
<dbReference type="InterPro" id="IPR002818">
    <property type="entry name" value="DJ-1/PfpI"/>
</dbReference>
<dbReference type="Pfam" id="PF01965">
    <property type="entry name" value="DJ-1_PfpI"/>
    <property type="match status" value="1"/>
</dbReference>
<sequence length="218" mass="22401">MDTQIVLYDGFDPLDVVAPYEVLTAGSDAAGGGPRVELVSAEGARDVVSGNRGLTLRATSVLDPDRPGFVVVPGVCGPVAGDPDAGVATIPVLLARFGTTAAVPLMRRALDNPEVTVATVCGGSLALAMAGLLEGRYAVTHAQGMDMLEATGVNAVPARVVDDGDLISGGGVTSGLDLAFHLLDHAYGPRIAHAVELLFQYDRRGTVWANTGRTPVEV</sequence>
<keyword evidence="3" id="KW-1185">Reference proteome</keyword>
<dbReference type="PANTHER" id="PTHR43130:SF2">
    <property type="entry name" value="DJ-1_PFPI DOMAIN-CONTAINING PROTEIN"/>
    <property type="match status" value="1"/>
</dbReference>